<evidence type="ECO:0000256" key="6">
    <source>
        <dbReference type="SAM" id="Phobius"/>
    </source>
</evidence>
<dbReference type="AlphaFoldDB" id="A0A2A6FNR1"/>
<feature type="region of interest" description="Disordered" evidence="5">
    <location>
        <begin position="75"/>
        <end position="107"/>
    </location>
</feature>
<feature type="transmembrane region" description="Helical" evidence="6">
    <location>
        <begin position="163"/>
        <end position="187"/>
    </location>
</feature>
<dbReference type="InterPro" id="IPR011527">
    <property type="entry name" value="ABC1_TM_dom"/>
</dbReference>
<organism evidence="8 9">
    <name type="scientific">Candidatus Lumbricidiphila eiseniae</name>
    <dbReference type="NCBI Taxonomy" id="1969409"/>
    <lineage>
        <taxon>Bacteria</taxon>
        <taxon>Bacillati</taxon>
        <taxon>Actinomycetota</taxon>
        <taxon>Actinomycetes</taxon>
        <taxon>Micrococcales</taxon>
        <taxon>Microbacteriaceae</taxon>
        <taxon>Candidatus Lumbricidiphila</taxon>
    </lineage>
</organism>
<feature type="transmembrane region" description="Helical" evidence="6">
    <location>
        <begin position="193"/>
        <end position="212"/>
    </location>
</feature>
<dbReference type="Gene3D" id="1.20.1560.10">
    <property type="entry name" value="ABC transporter type 1, transmembrane domain"/>
    <property type="match status" value="1"/>
</dbReference>
<dbReference type="GO" id="GO:0015421">
    <property type="term" value="F:ABC-type oligopeptide transporter activity"/>
    <property type="evidence" value="ECO:0007669"/>
    <property type="project" value="TreeGrafter"/>
</dbReference>
<dbReference type="PROSITE" id="PS50929">
    <property type="entry name" value="ABC_TM1F"/>
    <property type="match status" value="1"/>
</dbReference>
<name>A0A2A6FNR1_9MICO</name>
<feature type="region of interest" description="Disordered" evidence="5">
    <location>
        <begin position="272"/>
        <end position="314"/>
    </location>
</feature>
<evidence type="ECO:0000313" key="8">
    <source>
        <dbReference type="EMBL" id="PDQ34308.1"/>
    </source>
</evidence>
<feature type="domain" description="ABC transmembrane type-1" evidence="7">
    <location>
        <begin position="115"/>
        <end position="239"/>
    </location>
</feature>
<evidence type="ECO:0000256" key="5">
    <source>
        <dbReference type="SAM" id="MobiDB-lite"/>
    </source>
</evidence>
<dbReference type="EMBL" id="NAEP01000056">
    <property type="protein sequence ID" value="PDQ34308.1"/>
    <property type="molecule type" value="Genomic_DNA"/>
</dbReference>
<dbReference type="InterPro" id="IPR036640">
    <property type="entry name" value="ABC1_TM_sf"/>
</dbReference>
<evidence type="ECO:0000259" key="7">
    <source>
        <dbReference type="PROSITE" id="PS50929"/>
    </source>
</evidence>
<evidence type="ECO:0000256" key="3">
    <source>
        <dbReference type="ARBA" id="ARBA00022989"/>
    </source>
</evidence>
<comment type="subcellular location">
    <subcellularLocation>
        <location evidence="1">Cell membrane</location>
        <topology evidence="1">Multi-pass membrane protein</topology>
    </subcellularLocation>
</comment>
<evidence type="ECO:0000313" key="9">
    <source>
        <dbReference type="Proteomes" id="UP000219994"/>
    </source>
</evidence>
<dbReference type="InterPro" id="IPR039421">
    <property type="entry name" value="Type_1_exporter"/>
</dbReference>
<reference evidence="9" key="1">
    <citation type="submission" date="2017-03" db="EMBL/GenBank/DDBJ databases">
        <authorList>
            <person name="Lund M.B."/>
        </authorList>
    </citation>
    <scope>NUCLEOTIDE SEQUENCE [LARGE SCALE GENOMIC DNA]</scope>
</reference>
<evidence type="ECO:0000256" key="2">
    <source>
        <dbReference type="ARBA" id="ARBA00022692"/>
    </source>
</evidence>
<keyword evidence="3 6" id="KW-1133">Transmembrane helix</keyword>
<dbReference type="GO" id="GO:0005886">
    <property type="term" value="C:plasma membrane"/>
    <property type="evidence" value="ECO:0007669"/>
    <property type="project" value="UniProtKB-SubCell"/>
</dbReference>
<dbReference type="SUPFAM" id="SSF90123">
    <property type="entry name" value="ABC transporter transmembrane region"/>
    <property type="match status" value="1"/>
</dbReference>
<evidence type="ECO:0000256" key="4">
    <source>
        <dbReference type="ARBA" id="ARBA00023136"/>
    </source>
</evidence>
<gene>
    <name evidence="8" type="ORF">B5766_11720</name>
</gene>
<dbReference type="GO" id="GO:0005524">
    <property type="term" value="F:ATP binding"/>
    <property type="evidence" value="ECO:0007669"/>
    <property type="project" value="InterPro"/>
</dbReference>
<dbReference type="Proteomes" id="UP000219994">
    <property type="component" value="Unassembled WGS sequence"/>
</dbReference>
<proteinExistence type="predicted"/>
<comment type="caution">
    <text evidence="8">The sequence shown here is derived from an EMBL/GenBank/DDBJ whole genome shotgun (WGS) entry which is preliminary data.</text>
</comment>
<keyword evidence="4 6" id="KW-0472">Membrane</keyword>
<dbReference type="Pfam" id="PF00664">
    <property type="entry name" value="ABC_membrane"/>
    <property type="match status" value="1"/>
</dbReference>
<protein>
    <recommendedName>
        <fullName evidence="7">ABC transmembrane type-1 domain-containing protein</fullName>
    </recommendedName>
</protein>
<dbReference type="PANTHER" id="PTHR43394">
    <property type="entry name" value="ATP-DEPENDENT PERMEASE MDL1, MITOCHONDRIAL"/>
    <property type="match status" value="1"/>
</dbReference>
<evidence type="ECO:0000256" key="1">
    <source>
        <dbReference type="ARBA" id="ARBA00004651"/>
    </source>
</evidence>
<accession>A0A2A6FNR1</accession>
<dbReference type="PANTHER" id="PTHR43394:SF1">
    <property type="entry name" value="ATP-BINDING CASSETTE SUB-FAMILY B MEMBER 10, MITOCHONDRIAL"/>
    <property type="match status" value="1"/>
</dbReference>
<sequence length="314" mass="33592">MPLLPCALPSSYQLPVGRGLISKQSWKYDNRLIQPPSHPSEGPVALPQTTALCLDLPGCLVADICSNLPGAAPAHAAAGPRGSRHGTDLGFTNYSPSSPAHRGRGSNGRTAQYELYRAAERTVFSARSEIIRKLFHLPIRDYDVRRSGDLVSRVGTDTTMLRAVITSGVIELLGSIIVIVGAVVVLISIDFPLLLTVLAVLTLSGVTALVLGGRMQKLALRNQEEIGQMAAAVERGIGGRFAPFVRPGRLPQWVRGWSPPWVRPGAVAWSARRSSGGRSHPIRHAARSGRALTPTRGCCRSPQSALSHQPVPPL</sequence>
<keyword evidence="2 6" id="KW-0812">Transmembrane</keyword>